<sequence length="103" mass="11101">MRSLYEFKATNSLPVQWKFSVSEGWAPYLSRRESSLTRSASLQMMGVSSWVGVWLSGGCGDGEGDTVPGPDPLRPDPPDTVVKACRGAPRNPRTVTASATWSA</sequence>
<reference evidence="2 3" key="1">
    <citation type="submission" date="2019-05" db="EMBL/GenBank/DDBJ databases">
        <title>Another draft genome of Portunus trituberculatus and its Hox gene families provides insights of decapod evolution.</title>
        <authorList>
            <person name="Jeong J.-H."/>
            <person name="Song I."/>
            <person name="Kim S."/>
            <person name="Choi T."/>
            <person name="Kim D."/>
            <person name="Ryu S."/>
            <person name="Kim W."/>
        </authorList>
    </citation>
    <scope>NUCLEOTIDE SEQUENCE [LARGE SCALE GENOMIC DNA]</scope>
    <source>
        <tissue evidence="2">Muscle</tissue>
    </source>
</reference>
<keyword evidence="3" id="KW-1185">Reference proteome</keyword>
<accession>A0A5B7EY45</accession>
<dbReference type="EMBL" id="VSRR010003725">
    <property type="protein sequence ID" value="MPC37244.1"/>
    <property type="molecule type" value="Genomic_DNA"/>
</dbReference>
<organism evidence="2 3">
    <name type="scientific">Portunus trituberculatus</name>
    <name type="common">Swimming crab</name>
    <name type="synonym">Neptunus trituberculatus</name>
    <dbReference type="NCBI Taxonomy" id="210409"/>
    <lineage>
        <taxon>Eukaryota</taxon>
        <taxon>Metazoa</taxon>
        <taxon>Ecdysozoa</taxon>
        <taxon>Arthropoda</taxon>
        <taxon>Crustacea</taxon>
        <taxon>Multicrustacea</taxon>
        <taxon>Malacostraca</taxon>
        <taxon>Eumalacostraca</taxon>
        <taxon>Eucarida</taxon>
        <taxon>Decapoda</taxon>
        <taxon>Pleocyemata</taxon>
        <taxon>Brachyura</taxon>
        <taxon>Eubrachyura</taxon>
        <taxon>Portunoidea</taxon>
        <taxon>Portunidae</taxon>
        <taxon>Portuninae</taxon>
        <taxon>Portunus</taxon>
    </lineage>
</organism>
<evidence type="ECO:0000313" key="3">
    <source>
        <dbReference type="Proteomes" id="UP000324222"/>
    </source>
</evidence>
<comment type="caution">
    <text evidence="2">The sequence shown here is derived from an EMBL/GenBank/DDBJ whole genome shotgun (WGS) entry which is preliminary data.</text>
</comment>
<protein>
    <submittedName>
        <fullName evidence="2">Uncharacterized protein</fullName>
    </submittedName>
</protein>
<evidence type="ECO:0000256" key="1">
    <source>
        <dbReference type="SAM" id="MobiDB-lite"/>
    </source>
</evidence>
<proteinExistence type="predicted"/>
<evidence type="ECO:0000313" key="2">
    <source>
        <dbReference type="EMBL" id="MPC37244.1"/>
    </source>
</evidence>
<gene>
    <name evidence="2" type="ORF">E2C01_030718</name>
</gene>
<dbReference type="Proteomes" id="UP000324222">
    <property type="component" value="Unassembled WGS sequence"/>
</dbReference>
<name>A0A5B7EY45_PORTR</name>
<feature type="compositionally biased region" description="Polar residues" evidence="1">
    <location>
        <begin position="93"/>
        <end position="103"/>
    </location>
</feature>
<dbReference type="AlphaFoldDB" id="A0A5B7EY45"/>
<feature type="region of interest" description="Disordered" evidence="1">
    <location>
        <begin position="84"/>
        <end position="103"/>
    </location>
</feature>